<evidence type="ECO:0000256" key="10">
    <source>
        <dbReference type="ARBA" id="ARBA00049902"/>
    </source>
</evidence>
<evidence type="ECO:0000256" key="1">
    <source>
        <dbReference type="ARBA" id="ARBA00004370"/>
    </source>
</evidence>
<protein>
    <recommendedName>
        <fullName evidence="9">peptidoglycan glycosyltransferase</fullName>
        <ecNumber evidence="9">2.4.99.28</ecNumber>
    </recommendedName>
</protein>
<name>A0A0M8K8L3_9CHLR</name>
<dbReference type="Pfam" id="PF00905">
    <property type="entry name" value="Transpeptidase"/>
    <property type="match status" value="1"/>
</dbReference>
<evidence type="ECO:0000256" key="8">
    <source>
        <dbReference type="ARBA" id="ARBA00023316"/>
    </source>
</evidence>
<evidence type="ECO:0000259" key="11">
    <source>
        <dbReference type="Pfam" id="PF00905"/>
    </source>
</evidence>
<dbReference type="EC" id="2.4.99.28" evidence="9"/>
<keyword evidence="7" id="KW-0472">Membrane</keyword>
<dbReference type="GO" id="GO:0008360">
    <property type="term" value="P:regulation of cell shape"/>
    <property type="evidence" value="ECO:0007669"/>
    <property type="project" value="UniProtKB-KW"/>
</dbReference>
<keyword evidence="3" id="KW-0328">Glycosyltransferase</keyword>
<accession>A0A0M8K8L3</accession>
<dbReference type="GO" id="GO:0071555">
    <property type="term" value="P:cell wall organization"/>
    <property type="evidence" value="ECO:0007669"/>
    <property type="project" value="UniProtKB-KW"/>
</dbReference>
<dbReference type="Gene3D" id="3.40.710.10">
    <property type="entry name" value="DD-peptidase/beta-lactamase superfamily"/>
    <property type="match status" value="1"/>
</dbReference>
<dbReference type="EMBL" id="BBZA01000062">
    <property type="protein sequence ID" value="GAP62506.1"/>
    <property type="molecule type" value="Genomic_DNA"/>
</dbReference>
<dbReference type="InterPro" id="IPR013783">
    <property type="entry name" value="Ig-like_fold"/>
</dbReference>
<dbReference type="AlphaFoldDB" id="A0A0M8K8L3"/>
<keyword evidence="2" id="KW-1003">Cell membrane</keyword>
<dbReference type="Gene3D" id="2.60.40.10">
    <property type="entry name" value="Immunoglobulins"/>
    <property type="match status" value="1"/>
</dbReference>
<evidence type="ECO:0000256" key="9">
    <source>
        <dbReference type="ARBA" id="ARBA00044770"/>
    </source>
</evidence>
<reference evidence="12 13" key="1">
    <citation type="journal article" date="2015" name="Genome Announc.">
        <title>Draft Genome Sequence of a Heterotrophic Facultative Anaerobic Thermophilic Bacterium, Ardenticatena maritima Strain 110ST.</title>
        <authorList>
            <person name="Kawaichi S."/>
            <person name="Yoshida T."/>
            <person name="Sako Y."/>
            <person name="Nakamura R."/>
        </authorList>
    </citation>
    <scope>NUCLEOTIDE SEQUENCE [LARGE SCALE GENOMIC DNA]</scope>
    <source>
        <strain evidence="12 13">110S</strain>
    </source>
</reference>
<gene>
    <name evidence="12" type="primary">mrcA</name>
    <name evidence="12" type="ORF">ARMA_0929</name>
</gene>
<dbReference type="GO" id="GO:0009252">
    <property type="term" value="P:peptidoglycan biosynthetic process"/>
    <property type="evidence" value="ECO:0007669"/>
    <property type="project" value="UniProtKB-KW"/>
</dbReference>
<dbReference type="InterPro" id="IPR001460">
    <property type="entry name" value="PCN-bd_Tpept"/>
</dbReference>
<keyword evidence="8" id="KW-0961">Cell wall biogenesis/degradation</keyword>
<dbReference type="GO" id="GO:0016020">
    <property type="term" value="C:membrane"/>
    <property type="evidence" value="ECO:0007669"/>
    <property type="project" value="UniProtKB-SubCell"/>
</dbReference>
<reference evidence="13" key="2">
    <citation type="submission" date="2015-08" db="EMBL/GenBank/DDBJ databases">
        <title>Draft Genome Sequence of a Heterotrophic Facultative Anaerobic Bacterium Ardenticatena maritima Strain 110S.</title>
        <authorList>
            <person name="Kawaichi S."/>
            <person name="Yoshida T."/>
            <person name="Sako Y."/>
            <person name="Nakamura R."/>
        </authorList>
    </citation>
    <scope>NUCLEOTIDE SEQUENCE [LARGE SCALE GENOMIC DNA]</scope>
    <source>
        <strain evidence="13">110S</strain>
    </source>
</reference>
<keyword evidence="6" id="KW-0573">Peptidoglycan synthesis</keyword>
<proteinExistence type="predicted"/>
<dbReference type="GO" id="GO:0030288">
    <property type="term" value="C:outer membrane-bounded periplasmic space"/>
    <property type="evidence" value="ECO:0007669"/>
    <property type="project" value="TreeGrafter"/>
</dbReference>
<evidence type="ECO:0000256" key="7">
    <source>
        <dbReference type="ARBA" id="ARBA00023136"/>
    </source>
</evidence>
<dbReference type="PANTHER" id="PTHR32282:SF11">
    <property type="entry name" value="PENICILLIN-BINDING PROTEIN 1B"/>
    <property type="match status" value="1"/>
</dbReference>
<dbReference type="InterPro" id="IPR050396">
    <property type="entry name" value="Glycosyltr_51/Transpeptidase"/>
</dbReference>
<sequence length="550" mass="60498">MFDDYPNPAYVPENYDRRYHGPVTLREALANSYNIPAVKLLEMVGIPAVLETAHRMGINTLNREDYGLSLTLGGGEVTLLDMTYAYSVFANNGVMAGTPVPPEKRRPGYRELDPVAILRVEDANGNILEEYTQPETRQVLSPQLAYLITDILSDEVARQPAMGAGSPLLLSRPAAAKTGTTNDFRDNWTIGYTPQFVTGVWVGNADNSEMGHVSGLDGAAPIWHDIMEKIHEGLPVEEFIPPPGLVAVQVCAKSGLLPTPACPRIRTEIFIEGTQPTTYDNLYQIFRICKPSGKLATVYCPPDQVEEKVFMVVPPEAMEWAQQAGIELPPTEYDTTYGPVAGSGTAVITSPQPYGYVGGIAPIQGTARTEPPDQFELYRVEFGQGLDPASWIQIGPDHTTPVVDGVLEQWDTRALEEGLYTLQLTVLRKDGQVERTSVQVTVDNTPPTVRITYPVEGQEYVLSDDEWVSIQVDASDNIAMREVRFFIDGREFTRTSIAPFTAKWTLNNEGALGPNELREHVVYVVAVDAAGNETQSESVRIRVRGNPEGN</sequence>
<evidence type="ECO:0000256" key="2">
    <source>
        <dbReference type="ARBA" id="ARBA00022475"/>
    </source>
</evidence>
<dbReference type="GO" id="GO:0008955">
    <property type="term" value="F:peptidoglycan glycosyltransferase activity"/>
    <property type="evidence" value="ECO:0007669"/>
    <property type="project" value="UniProtKB-EC"/>
</dbReference>
<comment type="caution">
    <text evidence="12">The sequence shown here is derived from an EMBL/GenBank/DDBJ whole genome shotgun (WGS) entry which is preliminary data.</text>
</comment>
<dbReference type="Proteomes" id="UP000037784">
    <property type="component" value="Unassembled WGS sequence"/>
</dbReference>
<dbReference type="Pfam" id="PF17957">
    <property type="entry name" value="Big_7"/>
    <property type="match status" value="1"/>
</dbReference>
<comment type="catalytic activity">
    <reaction evidence="10">
        <text>[GlcNAc-(1-&gt;4)-Mur2Ac(oyl-L-Ala-gamma-D-Glu-L-Lys-D-Ala-D-Ala)](n)-di-trans,octa-cis-undecaprenyl diphosphate + beta-D-GlcNAc-(1-&gt;4)-Mur2Ac(oyl-L-Ala-gamma-D-Glu-L-Lys-D-Ala-D-Ala)-di-trans,octa-cis-undecaprenyl diphosphate = [GlcNAc-(1-&gt;4)-Mur2Ac(oyl-L-Ala-gamma-D-Glu-L-Lys-D-Ala-D-Ala)](n+1)-di-trans,octa-cis-undecaprenyl diphosphate + di-trans,octa-cis-undecaprenyl diphosphate + H(+)</text>
        <dbReference type="Rhea" id="RHEA:23708"/>
        <dbReference type="Rhea" id="RHEA-COMP:9602"/>
        <dbReference type="Rhea" id="RHEA-COMP:9603"/>
        <dbReference type="ChEBI" id="CHEBI:15378"/>
        <dbReference type="ChEBI" id="CHEBI:58405"/>
        <dbReference type="ChEBI" id="CHEBI:60033"/>
        <dbReference type="ChEBI" id="CHEBI:78435"/>
        <dbReference type="EC" id="2.4.99.28"/>
    </reaction>
</comment>
<organism evidence="12 13">
    <name type="scientific">Ardenticatena maritima</name>
    <dbReference type="NCBI Taxonomy" id="872965"/>
    <lineage>
        <taxon>Bacteria</taxon>
        <taxon>Bacillati</taxon>
        <taxon>Chloroflexota</taxon>
        <taxon>Ardenticatenia</taxon>
        <taxon>Ardenticatenales</taxon>
        <taxon>Ardenticatenaceae</taxon>
        <taxon>Ardenticatena</taxon>
    </lineage>
</organism>
<comment type="subcellular location">
    <subcellularLocation>
        <location evidence="1">Membrane</location>
    </subcellularLocation>
</comment>
<evidence type="ECO:0000313" key="13">
    <source>
        <dbReference type="Proteomes" id="UP000037784"/>
    </source>
</evidence>
<evidence type="ECO:0000256" key="3">
    <source>
        <dbReference type="ARBA" id="ARBA00022676"/>
    </source>
</evidence>
<dbReference type="PANTHER" id="PTHR32282">
    <property type="entry name" value="BINDING PROTEIN TRANSPEPTIDASE, PUTATIVE-RELATED"/>
    <property type="match status" value="1"/>
</dbReference>
<evidence type="ECO:0000256" key="4">
    <source>
        <dbReference type="ARBA" id="ARBA00022679"/>
    </source>
</evidence>
<dbReference type="InParanoid" id="A0A0M8K8L3"/>
<evidence type="ECO:0000256" key="5">
    <source>
        <dbReference type="ARBA" id="ARBA00022960"/>
    </source>
</evidence>
<dbReference type="SUPFAM" id="SSF56601">
    <property type="entry name" value="beta-lactamase/transpeptidase-like"/>
    <property type="match status" value="1"/>
</dbReference>
<evidence type="ECO:0000313" key="12">
    <source>
        <dbReference type="EMBL" id="GAP62506.1"/>
    </source>
</evidence>
<evidence type="ECO:0000256" key="6">
    <source>
        <dbReference type="ARBA" id="ARBA00022984"/>
    </source>
</evidence>
<dbReference type="GO" id="GO:0008658">
    <property type="term" value="F:penicillin binding"/>
    <property type="evidence" value="ECO:0007669"/>
    <property type="project" value="InterPro"/>
</dbReference>
<keyword evidence="5" id="KW-0133">Cell shape</keyword>
<feature type="domain" description="Penicillin-binding protein transpeptidase" evidence="11">
    <location>
        <begin position="14"/>
        <end position="228"/>
    </location>
</feature>
<keyword evidence="13" id="KW-1185">Reference proteome</keyword>
<keyword evidence="4" id="KW-0808">Transferase</keyword>
<dbReference type="InterPro" id="IPR012338">
    <property type="entry name" value="Beta-lactam/transpept-like"/>
</dbReference>